<gene>
    <name evidence="6" type="ORF">D0Y50_16395</name>
</gene>
<evidence type="ECO:0000256" key="5">
    <source>
        <dbReference type="SAM" id="Phobius"/>
    </source>
</evidence>
<dbReference type="InterPro" id="IPR023352">
    <property type="entry name" value="MAPEG-like_dom_sf"/>
</dbReference>
<keyword evidence="2 5" id="KW-0812">Transmembrane</keyword>
<proteinExistence type="predicted"/>
<dbReference type="KEGG" id="salm:D0Y50_16395"/>
<organism evidence="6 7">
    <name type="scientific">Salinimonas sediminis</name>
    <dbReference type="NCBI Taxonomy" id="2303538"/>
    <lineage>
        <taxon>Bacteria</taxon>
        <taxon>Pseudomonadati</taxon>
        <taxon>Pseudomonadota</taxon>
        <taxon>Gammaproteobacteria</taxon>
        <taxon>Alteromonadales</taxon>
        <taxon>Alteromonadaceae</taxon>
        <taxon>Alteromonas/Salinimonas group</taxon>
        <taxon>Salinimonas</taxon>
    </lineage>
</organism>
<evidence type="ECO:0000256" key="1">
    <source>
        <dbReference type="ARBA" id="ARBA00004370"/>
    </source>
</evidence>
<evidence type="ECO:0000313" key="6">
    <source>
        <dbReference type="EMBL" id="AXR07802.1"/>
    </source>
</evidence>
<evidence type="ECO:0000313" key="7">
    <source>
        <dbReference type="Proteomes" id="UP000262073"/>
    </source>
</evidence>
<sequence>MSHTYWWTLLGLWFILLLVFVQNTIAAGVHAKHDSAAPGKVSDDLGHESLVFRTHRTFHNSLENLAIFVIPAVLGMVIGADPAILGAMVWAYALARVGHMILYYSIATAKNPSPRSYFFLAGWVINAALFVLIGMRLIVG</sequence>
<evidence type="ECO:0000256" key="3">
    <source>
        <dbReference type="ARBA" id="ARBA00022989"/>
    </source>
</evidence>
<dbReference type="GO" id="GO:0016020">
    <property type="term" value="C:membrane"/>
    <property type="evidence" value="ECO:0007669"/>
    <property type="project" value="UniProtKB-SubCell"/>
</dbReference>
<comment type="subcellular location">
    <subcellularLocation>
        <location evidence="1">Membrane</location>
    </subcellularLocation>
</comment>
<keyword evidence="4 5" id="KW-0472">Membrane</keyword>
<dbReference type="Pfam" id="PF01124">
    <property type="entry name" value="MAPEG"/>
    <property type="match status" value="1"/>
</dbReference>
<feature type="transmembrane region" description="Helical" evidence="5">
    <location>
        <begin position="65"/>
        <end position="95"/>
    </location>
</feature>
<accession>A0A346NQJ5</accession>
<dbReference type="OrthoDB" id="5880499at2"/>
<reference evidence="6 7" key="1">
    <citation type="submission" date="2018-08" db="EMBL/GenBank/DDBJ databases">
        <title>Salinimonas sediminis sp. nov., a piezophilic bacterium isolated from a deep-sea sediment sample from the New Britain Trench.</title>
        <authorList>
            <person name="Cao J."/>
        </authorList>
    </citation>
    <scope>NUCLEOTIDE SEQUENCE [LARGE SCALE GENOMIC DNA]</scope>
    <source>
        <strain evidence="6 7">N102</strain>
    </source>
</reference>
<dbReference type="AlphaFoldDB" id="A0A346NQJ5"/>
<dbReference type="RefSeq" id="WP_117318015.1">
    <property type="nucleotide sequence ID" value="NZ_CP031769.1"/>
</dbReference>
<dbReference type="Gene3D" id="1.20.120.550">
    <property type="entry name" value="Membrane associated eicosanoid/glutathione metabolism-like domain"/>
    <property type="match status" value="1"/>
</dbReference>
<dbReference type="Proteomes" id="UP000262073">
    <property type="component" value="Chromosome"/>
</dbReference>
<feature type="transmembrane region" description="Helical" evidence="5">
    <location>
        <begin position="116"/>
        <end position="139"/>
    </location>
</feature>
<evidence type="ECO:0000256" key="2">
    <source>
        <dbReference type="ARBA" id="ARBA00022692"/>
    </source>
</evidence>
<dbReference type="InterPro" id="IPR001129">
    <property type="entry name" value="Membr-assoc_MAPEG"/>
</dbReference>
<protein>
    <submittedName>
        <fullName evidence="6">MAPEG family protein</fullName>
    </submittedName>
</protein>
<keyword evidence="3 5" id="KW-1133">Transmembrane helix</keyword>
<evidence type="ECO:0000256" key="4">
    <source>
        <dbReference type="ARBA" id="ARBA00023136"/>
    </source>
</evidence>
<keyword evidence="7" id="KW-1185">Reference proteome</keyword>
<name>A0A346NQJ5_9ALTE</name>
<dbReference type="EMBL" id="CP031769">
    <property type="protein sequence ID" value="AXR07802.1"/>
    <property type="molecule type" value="Genomic_DNA"/>
</dbReference>
<dbReference type="SUPFAM" id="SSF161084">
    <property type="entry name" value="MAPEG domain-like"/>
    <property type="match status" value="1"/>
</dbReference>